<evidence type="ECO:0000313" key="1">
    <source>
        <dbReference type="EMBL" id="URI08799.1"/>
    </source>
</evidence>
<reference evidence="1" key="1">
    <citation type="submission" date="2022-05" db="EMBL/GenBank/DDBJ databases">
        <title>An RpoN-dependent PEP-CTERM gene is involved in floc formation of an Aquincola tertiaricarbonis strain.</title>
        <authorList>
            <person name="Qiu D."/>
            <person name="Xia M."/>
        </authorList>
    </citation>
    <scope>NUCLEOTIDE SEQUENCE</scope>
    <source>
        <strain evidence="1">RN12</strain>
    </source>
</reference>
<dbReference type="Proteomes" id="UP001056201">
    <property type="component" value="Chromosome 2"/>
</dbReference>
<sequence length="172" mass="18567">MSRQDDAAWVVVPSTPQQLETAARAARRLVKKRAAMAAGVAVLPVPGLDWLTDVGVLVKLLPEINEIFGLTPEQIDRLAPDRRLVVYKAMSAGGGMLVGKLVTREVVIKLLKMVGVRLTTQQAAKYVPLAGQAISAAITFATLRYVCEQHIEQCIAVARQLQLPPPDGHAGR</sequence>
<dbReference type="EMBL" id="CP097636">
    <property type="protein sequence ID" value="URI08799.1"/>
    <property type="molecule type" value="Genomic_DNA"/>
</dbReference>
<gene>
    <name evidence="1" type="ORF">MW290_24800</name>
</gene>
<organism evidence="1 2">
    <name type="scientific">Aquincola tertiaricarbonis</name>
    <dbReference type="NCBI Taxonomy" id="391953"/>
    <lineage>
        <taxon>Bacteria</taxon>
        <taxon>Pseudomonadati</taxon>
        <taxon>Pseudomonadota</taxon>
        <taxon>Betaproteobacteria</taxon>
        <taxon>Burkholderiales</taxon>
        <taxon>Sphaerotilaceae</taxon>
        <taxon>Aquincola</taxon>
    </lineage>
</organism>
<keyword evidence="2" id="KW-1185">Reference proteome</keyword>
<proteinExistence type="predicted"/>
<evidence type="ECO:0000313" key="2">
    <source>
        <dbReference type="Proteomes" id="UP001056201"/>
    </source>
</evidence>
<accession>A0ABY4S8L4</accession>
<name>A0ABY4S8L4_AQUTE</name>
<protein>
    <recommendedName>
        <fullName evidence="3">DUF697 domain-containing protein</fullName>
    </recommendedName>
</protein>
<evidence type="ECO:0008006" key="3">
    <source>
        <dbReference type="Google" id="ProtNLM"/>
    </source>
</evidence>
<dbReference type="RefSeq" id="WP_250197019.1">
    <property type="nucleotide sequence ID" value="NZ_CP097636.1"/>
</dbReference>